<protein>
    <submittedName>
        <fullName evidence="2">Mutg family lantibiotic protection abc superfamily atp binding cassette transporter permease</fullName>
    </submittedName>
</protein>
<dbReference type="EMBL" id="JQCF01000007">
    <property type="protein sequence ID" value="KRN99745.1"/>
    <property type="molecule type" value="Genomic_DNA"/>
</dbReference>
<keyword evidence="1" id="KW-1133">Transmembrane helix</keyword>
<evidence type="ECO:0000256" key="1">
    <source>
        <dbReference type="SAM" id="Phobius"/>
    </source>
</evidence>
<dbReference type="Proteomes" id="UP000051006">
    <property type="component" value="Unassembled WGS sequence"/>
</dbReference>
<name>A0A0R2LEA2_9LACO</name>
<feature type="transmembrane region" description="Helical" evidence="1">
    <location>
        <begin position="261"/>
        <end position="282"/>
    </location>
</feature>
<feature type="transmembrane region" description="Helical" evidence="1">
    <location>
        <begin position="369"/>
        <end position="387"/>
    </location>
</feature>
<feature type="transmembrane region" description="Helical" evidence="1">
    <location>
        <begin position="221"/>
        <end position="241"/>
    </location>
</feature>
<evidence type="ECO:0000313" key="2">
    <source>
        <dbReference type="EMBL" id="KRN99745.1"/>
    </source>
</evidence>
<accession>A0A0R2LEA2</accession>
<feature type="transmembrane region" description="Helical" evidence="1">
    <location>
        <begin position="294"/>
        <end position="315"/>
    </location>
</feature>
<dbReference type="STRING" id="993692.IV57_GL002351"/>
<feature type="transmembrane region" description="Helical" evidence="1">
    <location>
        <begin position="90"/>
        <end position="110"/>
    </location>
</feature>
<comment type="caution">
    <text evidence="2">The sequence shown here is derived from an EMBL/GenBank/DDBJ whole genome shotgun (WGS) entry which is preliminary data.</text>
</comment>
<proteinExistence type="predicted"/>
<feature type="transmembrane region" description="Helical" evidence="1">
    <location>
        <begin position="474"/>
        <end position="495"/>
    </location>
</feature>
<dbReference type="AlphaFoldDB" id="A0A0R2LEA2"/>
<feature type="transmembrane region" description="Helical" evidence="1">
    <location>
        <begin position="33"/>
        <end position="52"/>
    </location>
</feature>
<feature type="transmembrane region" description="Helical" evidence="1">
    <location>
        <begin position="433"/>
        <end position="453"/>
    </location>
</feature>
<keyword evidence="1" id="KW-0812">Transmembrane</keyword>
<evidence type="ECO:0000313" key="3">
    <source>
        <dbReference type="Proteomes" id="UP000051006"/>
    </source>
</evidence>
<organism evidence="2 3">
    <name type="scientific">Companilactobacillus kimchiensis</name>
    <dbReference type="NCBI Taxonomy" id="993692"/>
    <lineage>
        <taxon>Bacteria</taxon>
        <taxon>Bacillati</taxon>
        <taxon>Bacillota</taxon>
        <taxon>Bacilli</taxon>
        <taxon>Lactobacillales</taxon>
        <taxon>Lactobacillaceae</taxon>
        <taxon>Companilactobacillus</taxon>
    </lineage>
</organism>
<sequence length="627" mass="72069">MKVGIILAILGLFFFGLSLIGYSATLRLLHVNPYFTWITAILVQIMLMYFFAMLNLLRFGIWGVTILGVILLIARLILGYLGKVSIHHEGMHLFDAWMIFLGTVMALVLLHSPLIHYDNFSHWATIVKFLTFTGHLPGAQDTIISFTSYPPATALFITQFVTFTGFHEGNMLVAQFILIWAASYTIFATLRDRSRGLNSMLLCLTIAISYVFNINIRLNNLLVDYVLAIITVAALVGIFIYRSRPKMLTAHVALFSGSLLLIKNSAAFFVIVIACYYLYTLIKQSVPQRWFKRTLKILGQFLGTFLLAALPFIWWEIHVHMTFSSSKHEINAAAYHSQLAHDGLQGFISIGQAFLHQIFNLGSLSTQGFLVLNIGLIIAWAVIKYVCHYPNQLLKLLGWLDLITLLYYFSLLGMYVLSMPFAEAITLDGFERYMSTVVVLNLFIGVMCLVYIIDETYYEQNLAKRSPRNFRSIWTKNGYQLATFLVMFFAVIMMYSEINGTTFTNNYNRRTMPVMLTKVARPWTKQNDVKILIVDPQKVEVTTYYTGFLANYYFFTNNATGQATFSKSKINFRKDIDQYQYIVIPKYDKSFTKGMHKYYHQHIRTGFYRVHTDHLQKITTSDSLRYQ</sequence>
<feature type="transmembrane region" description="Helical" evidence="1">
    <location>
        <begin position="59"/>
        <end position="78"/>
    </location>
</feature>
<feature type="transmembrane region" description="Helical" evidence="1">
    <location>
        <begin position="172"/>
        <end position="190"/>
    </location>
</feature>
<keyword evidence="1" id="KW-0472">Membrane</keyword>
<feature type="transmembrane region" description="Helical" evidence="1">
    <location>
        <begin position="399"/>
        <end position="421"/>
    </location>
</feature>
<keyword evidence="3" id="KW-1185">Reference proteome</keyword>
<dbReference type="PATRIC" id="fig|993692.3.peg.2395"/>
<gene>
    <name evidence="2" type="ORF">IV57_GL002351</name>
</gene>
<reference evidence="2 3" key="1">
    <citation type="journal article" date="2015" name="Genome Announc.">
        <title>Expanding the biotechnology potential of lactobacilli through comparative genomics of 213 strains and associated genera.</title>
        <authorList>
            <person name="Sun Z."/>
            <person name="Harris H.M."/>
            <person name="McCann A."/>
            <person name="Guo C."/>
            <person name="Argimon S."/>
            <person name="Zhang W."/>
            <person name="Yang X."/>
            <person name="Jeffery I.B."/>
            <person name="Cooney J.C."/>
            <person name="Kagawa T.F."/>
            <person name="Liu W."/>
            <person name="Song Y."/>
            <person name="Salvetti E."/>
            <person name="Wrobel A."/>
            <person name="Rasinkangas P."/>
            <person name="Parkhill J."/>
            <person name="Rea M.C."/>
            <person name="O'Sullivan O."/>
            <person name="Ritari J."/>
            <person name="Douillard F.P."/>
            <person name="Paul Ross R."/>
            <person name="Yang R."/>
            <person name="Briner A.E."/>
            <person name="Felis G.E."/>
            <person name="de Vos W.M."/>
            <person name="Barrangou R."/>
            <person name="Klaenhammer T.R."/>
            <person name="Caufield P.W."/>
            <person name="Cui Y."/>
            <person name="Zhang H."/>
            <person name="O'Toole P.W."/>
        </authorList>
    </citation>
    <scope>NUCLEOTIDE SEQUENCE [LARGE SCALE GENOMIC DNA]</scope>
    <source>
        <strain evidence="2 3">DSM 24716</strain>
    </source>
</reference>